<evidence type="ECO:0000259" key="12">
    <source>
        <dbReference type="Pfam" id="PF14842"/>
    </source>
</evidence>
<evidence type="ECO:0000256" key="4">
    <source>
        <dbReference type="ARBA" id="ARBA00021870"/>
    </source>
</evidence>
<feature type="domain" description="Flagellar motor switch protein FliG middle" evidence="11">
    <location>
        <begin position="117"/>
        <end position="189"/>
    </location>
</feature>
<dbReference type="GO" id="GO:0071973">
    <property type="term" value="P:bacterial-type flagellum-dependent cell motility"/>
    <property type="evidence" value="ECO:0007669"/>
    <property type="project" value="InterPro"/>
</dbReference>
<dbReference type="InterPro" id="IPR000090">
    <property type="entry name" value="Flg_Motor_Flig"/>
</dbReference>
<keyword evidence="7" id="KW-0283">Flagellar rotation</keyword>
<dbReference type="Pfam" id="PF14842">
    <property type="entry name" value="FliG_N"/>
    <property type="match status" value="1"/>
</dbReference>
<dbReference type="Pfam" id="PF01706">
    <property type="entry name" value="FliG_C"/>
    <property type="match status" value="1"/>
</dbReference>
<feature type="domain" description="Flagellar motor switch protein FliG N-terminal" evidence="12">
    <location>
        <begin position="6"/>
        <end position="109"/>
    </location>
</feature>
<keyword evidence="8" id="KW-0472">Membrane</keyword>
<evidence type="ECO:0000256" key="7">
    <source>
        <dbReference type="ARBA" id="ARBA00022779"/>
    </source>
</evidence>
<dbReference type="InterPro" id="IPR023087">
    <property type="entry name" value="Flg_Motor_Flig_C"/>
</dbReference>
<dbReference type="SUPFAM" id="SSF48029">
    <property type="entry name" value="FliG"/>
    <property type="match status" value="2"/>
</dbReference>
<dbReference type="InterPro" id="IPR028263">
    <property type="entry name" value="FliG_N"/>
</dbReference>
<keyword evidence="9" id="KW-0975">Bacterial flagellum</keyword>
<evidence type="ECO:0000256" key="1">
    <source>
        <dbReference type="ARBA" id="ARBA00004117"/>
    </source>
</evidence>
<dbReference type="PIRSF" id="PIRSF003161">
    <property type="entry name" value="FliG"/>
    <property type="match status" value="1"/>
</dbReference>
<accession>A0A3Q9HRD5</accession>
<dbReference type="Pfam" id="PF14841">
    <property type="entry name" value="FliG_M"/>
    <property type="match status" value="1"/>
</dbReference>
<dbReference type="InterPro" id="IPR032779">
    <property type="entry name" value="FliG_M"/>
</dbReference>
<keyword evidence="13" id="KW-0282">Flagellum</keyword>
<dbReference type="GO" id="GO:0006935">
    <property type="term" value="P:chemotaxis"/>
    <property type="evidence" value="ECO:0007669"/>
    <property type="project" value="UniProtKB-KW"/>
</dbReference>
<evidence type="ECO:0000256" key="3">
    <source>
        <dbReference type="ARBA" id="ARBA00010299"/>
    </source>
</evidence>
<keyword evidence="13" id="KW-0969">Cilium</keyword>
<dbReference type="PANTHER" id="PTHR30534">
    <property type="entry name" value="FLAGELLAR MOTOR SWITCH PROTEIN FLIG"/>
    <property type="match status" value="1"/>
</dbReference>
<gene>
    <name evidence="13" type="ORF">BBF96_11060</name>
</gene>
<evidence type="ECO:0000256" key="6">
    <source>
        <dbReference type="ARBA" id="ARBA00022500"/>
    </source>
</evidence>
<proteinExistence type="inferred from homology"/>
<dbReference type="AlphaFoldDB" id="A0A3Q9HRD5"/>
<dbReference type="KEGG" id="aft:BBF96_11060"/>
<comment type="similarity">
    <text evidence="3">Belongs to the FliG family.</text>
</comment>
<name>A0A3Q9HRD5_9FIRM</name>
<dbReference type="PANTHER" id="PTHR30534:SF0">
    <property type="entry name" value="FLAGELLAR MOTOR SWITCH PROTEIN FLIG"/>
    <property type="match status" value="1"/>
</dbReference>
<reference evidence="13 14" key="1">
    <citation type="submission" date="2016-07" db="EMBL/GenBank/DDBJ databases">
        <title>Genome and transcriptome analysis of iron-reducing fermentative bacteria Anoxybacter fermentans.</title>
        <authorList>
            <person name="Zeng X."/>
            <person name="Shao Z."/>
        </authorList>
    </citation>
    <scope>NUCLEOTIDE SEQUENCE [LARGE SCALE GENOMIC DNA]</scope>
    <source>
        <strain evidence="13 14">DY22613</strain>
    </source>
</reference>
<dbReference type="Gene3D" id="1.10.220.30">
    <property type="match status" value="3"/>
</dbReference>
<dbReference type="InterPro" id="IPR011002">
    <property type="entry name" value="FliG_a-hlx"/>
</dbReference>
<dbReference type="OrthoDB" id="9780302at2"/>
<evidence type="ECO:0000259" key="11">
    <source>
        <dbReference type="Pfam" id="PF14841"/>
    </source>
</evidence>
<keyword evidence="5" id="KW-1003">Cell membrane</keyword>
<evidence type="ECO:0000256" key="2">
    <source>
        <dbReference type="ARBA" id="ARBA00004413"/>
    </source>
</evidence>
<dbReference type="NCBIfam" id="TIGR00207">
    <property type="entry name" value="fliG"/>
    <property type="match status" value="1"/>
</dbReference>
<dbReference type="PRINTS" id="PR00954">
    <property type="entry name" value="FLGMOTORFLIG"/>
</dbReference>
<dbReference type="FunFam" id="1.10.220.30:FF:000001">
    <property type="entry name" value="Flagellar motor switch protein FliG"/>
    <property type="match status" value="1"/>
</dbReference>
<sequence>MHNREKLSGRKKAAILIMSLGPELAGQIFKHLSDEDIEQLTLEIANLNKVSPEIKDEVLNEFHQMALAQNYISRGGIVYARELLEKALGPQKAVAIINRLTASLQVRPFDAIRKADPSQLLNFIQGEHPQTIALIIAYLKPNQAAAVLSGLKPELQADVAKRVATMDRTSPEVIKEVERILEKKMSTLVVNEYASAGGIESIVNILNLVDRGTEKTIMDELDETDPELAEEIRKRMFVFEDIVLLDSRAIQHVLRIVDMKDVALALKTASEEVKNVIFSNLSKRAAQMLKEDIEFMGPVRLREVEEAQQRIVNEIRRLEEAGEIVIARGGEGDIVV</sequence>
<comment type="subcellular location">
    <subcellularLocation>
        <location evidence="1">Bacterial flagellum basal body</location>
    </subcellularLocation>
    <subcellularLocation>
        <location evidence="2">Cell membrane</location>
        <topology evidence="2">Peripheral membrane protein</topology>
        <orientation evidence="2">Cytoplasmic side</orientation>
    </subcellularLocation>
</comment>
<dbReference type="EMBL" id="CP016379">
    <property type="protein sequence ID" value="AZR73880.1"/>
    <property type="molecule type" value="Genomic_DNA"/>
</dbReference>
<keyword evidence="13" id="KW-0966">Cell projection</keyword>
<dbReference type="GO" id="GO:0005886">
    <property type="term" value="C:plasma membrane"/>
    <property type="evidence" value="ECO:0007669"/>
    <property type="project" value="UniProtKB-SubCell"/>
</dbReference>
<evidence type="ECO:0000256" key="9">
    <source>
        <dbReference type="ARBA" id="ARBA00023143"/>
    </source>
</evidence>
<keyword evidence="6" id="KW-0145">Chemotaxis</keyword>
<evidence type="ECO:0000256" key="5">
    <source>
        <dbReference type="ARBA" id="ARBA00022475"/>
    </source>
</evidence>
<organism evidence="13 14">
    <name type="scientific">Anoxybacter fermentans</name>
    <dbReference type="NCBI Taxonomy" id="1323375"/>
    <lineage>
        <taxon>Bacteria</taxon>
        <taxon>Bacillati</taxon>
        <taxon>Bacillota</taxon>
        <taxon>Clostridia</taxon>
        <taxon>Halanaerobiales</taxon>
        <taxon>Anoxybacter</taxon>
    </lineage>
</organism>
<evidence type="ECO:0000313" key="13">
    <source>
        <dbReference type="EMBL" id="AZR73880.1"/>
    </source>
</evidence>
<dbReference type="GO" id="GO:0003774">
    <property type="term" value="F:cytoskeletal motor activity"/>
    <property type="evidence" value="ECO:0007669"/>
    <property type="project" value="InterPro"/>
</dbReference>
<protein>
    <recommendedName>
        <fullName evidence="4">Flagellar motor switch protein FliG</fullName>
    </recommendedName>
</protein>
<evidence type="ECO:0000256" key="8">
    <source>
        <dbReference type="ARBA" id="ARBA00023136"/>
    </source>
</evidence>
<dbReference type="RefSeq" id="WP_127018247.1">
    <property type="nucleotide sequence ID" value="NZ_CP016379.1"/>
</dbReference>
<keyword evidence="14" id="KW-1185">Reference proteome</keyword>
<evidence type="ECO:0000313" key="14">
    <source>
        <dbReference type="Proteomes" id="UP000267250"/>
    </source>
</evidence>
<feature type="domain" description="Flagellar motor switch protein FliG C-terminal" evidence="10">
    <location>
        <begin position="220"/>
        <end position="326"/>
    </location>
</feature>
<evidence type="ECO:0000259" key="10">
    <source>
        <dbReference type="Pfam" id="PF01706"/>
    </source>
</evidence>
<dbReference type="Proteomes" id="UP000267250">
    <property type="component" value="Chromosome"/>
</dbReference>
<dbReference type="GO" id="GO:0009425">
    <property type="term" value="C:bacterial-type flagellum basal body"/>
    <property type="evidence" value="ECO:0007669"/>
    <property type="project" value="UniProtKB-SubCell"/>
</dbReference>